<dbReference type="Proteomes" id="UP000008694">
    <property type="component" value="Unassembled WGS sequence"/>
</dbReference>
<evidence type="ECO:0000256" key="1">
    <source>
        <dbReference type="SAM" id="MobiDB-lite"/>
    </source>
</evidence>
<organism evidence="3">
    <name type="scientific">Arabidopsis lyrata subsp. lyrata</name>
    <name type="common">Lyre-leaved rock-cress</name>
    <dbReference type="NCBI Taxonomy" id="81972"/>
    <lineage>
        <taxon>Eukaryota</taxon>
        <taxon>Viridiplantae</taxon>
        <taxon>Streptophyta</taxon>
        <taxon>Embryophyta</taxon>
        <taxon>Tracheophyta</taxon>
        <taxon>Spermatophyta</taxon>
        <taxon>Magnoliopsida</taxon>
        <taxon>eudicotyledons</taxon>
        <taxon>Gunneridae</taxon>
        <taxon>Pentapetalae</taxon>
        <taxon>rosids</taxon>
        <taxon>malvids</taxon>
        <taxon>Brassicales</taxon>
        <taxon>Brassicaceae</taxon>
        <taxon>Camelineae</taxon>
        <taxon>Arabidopsis</taxon>
    </lineage>
</organism>
<dbReference type="AlphaFoldDB" id="D7L704"/>
<evidence type="ECO:0000313" key="2">
    <source>
        <dbReference type="EMBL" id="EFH60248.1"/>
    </source>
</evidence>
<keyword evidence="3" id="KW-1185">Reference proteome</keyword>
<accession>D7L704</accession>
<proteinExistence type="predicted"/>
<dbReference type="Gene3D" id="3.90.70.10">
    <property type="entry name" value="Cysteine proteinases"/>
    <property type="match status" value="1"/>
</dbReference>
<dbReference type="SUPFAM" id="SSF54001">
    <property type="entry name" value="Cysteine proteinases"/>
    <property type="match status" value="1"/>
</dbReference>
<name>D7L704_ARALL</name>
<dbReference type="STRING" id="81972.D7L704"/>
<dbReference type="HOGENOM" id="CLU_788335_0_0_1"/>
<evidence type="ECO:0008006" key="4">
    <source>
        <dbReference type="Google" id="ProtNLM"/>
    </source>
</evidence>
<dbReference type="EMBL" id="GL348715">
    <property type="protein sequence ID" value="EFH60248.1"/>
    <property type="molecule type" value="Genomic_DNA"/>
</dbReference>
<dbReference type="InterPro" id="IPR038765">
    <property type="entry name" value="Papain-like_cys_pep_sf"/>
</dbReference>
<sequence>MTKKKKKGKERSQQNLYRPKSVPKKTVPSKPKPTPAQLKDPEFSDDDTDYVVDNDDEGRLIVFPKRSVVLSTLPVAVREELQKNSIVSNHEDLANICLSRERSALVNGKECFTLTDSNGRIHLFWIPSKVSSKSVFRNGNMNAAGYIRDQFDHPLCWDFSFCDLLSATCVLYGHMQRYEPLSQIYVCQHVDRSNYKKKKVVTDHDTKQKRCHSCYEDSMYNALKYLTNSKGIPKAEKREIGEFDCNQERSLKRGEELFGKIKNVYRYKQLKDALKRLRTHPVTATLICFEGWQNPGIYKGPYSGPQPPYYMGEHQVVMLDCVKHEGTVVIRCKSSNGVDTGNDGYLFIDPEI</sequence>
<reference evidence="3" key="1">
    <citation type="journal article" date="2011" name="Nat. Genet.">
        <title>The Arabidopsis lyrata genome sequence and the basis of rapid genome size change.</title>
        <authorList>
            <person name="Hu T.T."/>
            <person name="Pattyn P."/>
            <person name="Bakker E.G."/>
            <person name="Cao J."/>
            <person name="Cheng J.-F."/>
            <person name="Clark R.M."/>
            <person name="Fahlgren N."/>
            <person name="Fawcett J.A."/>
            <person name="Grimwood J."/>
            <person name="Gundlach H."/>
            <person name="Haberer G."/>
            <person name="Hollister J.D."/>
            <person name="Ossowski S."/>
            <person name="Ottilar R.P."/>
            <person name="Salamov A.A."/>
            <person name="Schneeberger K."/>
            <person name="Spannagl M."/>
            <person name="Wang X."/>
            <person name="Yang L."/>
            <person name="Nasrallah M.E."/>
            <person name="Bergelson J."/>
            <person name="Carrington J.C."/>
            <person name="Gaut B.S."/>
            <person name="Schmutz J."/>
            <person name="Mayer K.F.X."/>
            <person name="Van de Peer Y."/>
            <person name="Grigoriev I.V."/>
            <person name="Nordborg M."/>
            <person name="Weigel D."/>
            <person name="Guo Y.-L."/>
        </authorList>
    </citation>
    <scope>NUCLEOTIDE SEQUENCE [LARGE SCALE GENOMIC DNA]</scope>
    <source>
        <strain evidence="3">cv. MN47</strain>
    </source>
</reference>
<feature type="region of interest" description="Disordered" evidence="1">
    <location>
        <begin position="1"/>
        <end position="48"/>
    </location>
</feature>
<protein>
    <recommendedName>
        <fullName evidence="4">Peptidase C1A papain C-terminal domain-containing protein</fullName>
    </recommendedName>
</protein>
<evidence type="ECO:0000313" key="3">
    <source>
        <dbReference type="Proteomes" id="UP000008694"/>
    </source>
</evidence>
<gene>
    <name evidence="2" type="ORF">ARALYDRAFT_899939</name>
</gene>
<dbReference type="Gramene" id="scaffold_303909.1">
    <property type="protein sequence ID" value="scaffold_303909.1"/>
    <property type="gene ID" value="scaffold_303909.1"/>
</dbReference>